<accession>A0ABR2ZL79</accession>
<keyword evidence="3" id="KW-1185">Reference proteome</keyword>
<evidence type="ECO:0000313" key="2">
    <source>
        <dbReference type="EMBL" id="KAL0062065.1"/>
    </source>
</evidence>
<feature type="compositionally biased region" description="Pro residues" evidence="1">
    <location>
        <begin position="89"/>
        <end position="98"/>
    </location>
</feature>
<feature type="compositionally biased region" description="Basic residues" evidence="1">
    <location>
        <begin position="189"/>
        <end position="199"/>
    </location>
</feature>
<gene>
    <name evidence="2" type="ORF">AAF712_011065</name>
</gene>
<reference evidence="2 3" key="1">
    <citation type="submission" date="2024-05" db="EMBL/GenBank/DDBJ databases">
        <title>A draft genome resource for the thread blight pathogen Marasmius tenuissimus strain MS-2.</title>
        <authorList>
            <person name="Yulfo-Soto G.E."/>
            <person name="Baruah I.K."/>
            <person name="Amoako-Attah I."/>
            <person name="Bukari Y."/>
            <person name="Meinhardt L.W."/>
            <person name="Bailey B.A."/>
            <person name="Cohen S.P."/>
        </authorList>
    </citation>
    <scope>NUCLEOTIDE SEQUENCE [LARGE SCALE GENOMIC DNA]</scope>
    <source>
        <strain evidence="2 3">MS-2</strain>
    </source>
</reference>
<proteinExistence type="predicted"/>
<evidence type="ECO:0000313" key="3">
    <source>
        <dbReference type="Proteomes" id="UP001437256"/>
    </source>
</evidence>
<feature type="compositionally biased region" description="Low complexity" evidence="1">
    <location>
        <begin position="230"/>
        <end position="243"/>
    </location>
</feature>
<feature type="region of interest" description="Disordered" evidence="1">
    <location>
        <begin position="124"/>
        <end position="249"/>
    </location>
</feature>
<name>A0ABR2ZL79_9AGAR</name>
<feature type="compositionally biased region" description="Polar residues" evidence="1">
    <location>
        <begin position="124"/>
        <end position="142"/>
    </location>
</feature>
<dbReference type="EMBL" id="JBBXMP010000115">
    <property type="protein sequence ID" value="KAL0062065.1"/>
    <property type="molecule type" value="Genomic_DNA"/>
</dbReference>
<protein>
    <submittedName>
        <fullName evidence="2">Uncharacterized protein</fullName>
    </submittedName>
</protein>
<sequence length="352" mass="37150">MKIGKSMPSFVLRTPASFDKKPASNASASTSWDTSPKRCSFSPPEPNHSNSHLRLGPHRHHYEHQPPSAISSQGHDLASNGRRMSLPLHPAPPPPPPFGKAASDPSVGGAAASLMRIRTSFSVDSVGQVRPGSSSTQPSIQLQPWRKEKAPTKSTRTPAGSKSPHGDDHNQDQQSNIVPAPDTRDQPKPKARCQRKRKSPLGDEEPAEYVSPVLETTPTPLASPERARSRTQTQTDPTTITRTAPSESKLDFLGKSIEEAPPTPPAQPDPEPELKIEIHEVLSAELQAKFAMMHARAKLEAENSWVSYEFGDSAGATTAGGVGGAGAGVGAMGTPVGVVGGGVTITPGAQAV</sequence>
<feature type="region of interest" description="Disordered" evidence="1">
    <location>
        <begin position="1"/>
        <end position="111"/>
    </location>
</feature>
<feature type="compositionally biased region" description="Polar residues" evidence="1">
    <location>
        <begin position="24"/>
        <end position="34"/>
    </location>
</feature>
<evidence type="ECO:0000256" key="1">
    <source>
        <dbReference type="SAM" id="MobiDB-lite"/>
    </source>
</evidence>
<dbReference type="Proteomes" id="UP001437256">
    <property type="component" value="Unassembled WGS sequence"/>
</dbReference>
<organism evidence="2 3">
    <name type="scientific">Marasmius tenuissimus</name>
    <dbReference type="NCBI Taxonomy" id="585030"/>
    <lineage>
        <taxon>Eukaryota</taxon>
        <taxon>Fungi</taxon>
        <taxon>Dikarya</taxon>
        <taxon>Basidiomycota</taxon>
        <taxon>Agaricomycotina</taxon>
        <taxon>Agaricomycetes</taxon>
        <taxon>Agaricomycetidae</taxon>
        <taxon>Agaricales</taxon>
        <taxon>Marasmiineae</taxon>
        <taxon>Marasmiaceae</taxon>
        <taxon>Marasmius</taxon>
    </lineage>
</organism>
<comment type="caution">
    <text evidence="2">The sequence shown here is derived from an EMBL/GenBank/DDBJ whole genome shotgun (WGS) entry which is preliminary data.</text>
</comment>